<feature type="non-terminal residue" evidence="1">
    <location>
        <position position="103"/>
    </location>
</feature>
<proteinExistence type="predicted"/>
<gene>
    <name evidence="1" type="ORF">KUCAC02_013515</name>
</gene>
<dbReference type="EMBL" id="CM043800">
    <property type="protein sequence ID" value="KAI4810576.1"/>
    <property type="molecule type" value="Genomic_DNA"/>
</dbReference>
<reference evidence="1" key="1">
    <citation type="submission" date="2022-05" db="EMBL/GenBank/DDBJ databases">
        <title>Chromosome-level genome of Chaenocephalus aceratus.</title>
        <authorList>
            <person name="Park H."/>
        </authorList>
    </citation>
    <scope>NUCLEOTIDE SEQUENCE</scope>
    <source>
        <strain evidence="1">KU_202001</strain>
    </source>
</reference>
<dbReference type="Proteomes" id="UP001057452">
    <property type="component" value="Chromosome 16"/>
</dbReference>
<sequence>FKAGKQVTGAFGPPHQTSCDAIHGLERGLHTPGGQGLFGQSSVPSVGGAGGAAAEGLIETVGPAFAVKDKLTAARTGPRQRPCGEDEHQLRPRCRSGLCASSQ</sequence>
<protein>
    <submittedName>
        <fullName evidence="1">Uncharacterized protein</fullName>
    </submittedName>
</protein>
<comment type="caution">
    <text evidence="1">The sequence shown here is derived from an EMBL/GenBank/DDBJ whole genome shotgun (WGS) entry which is preliminary data.</text>
</comment>
<organism evidence="1 2">
    <name type="scientific">Chaenocephalus aceratus</name>
    <name type="common">Blackfin icefish</name>
    <name type="synonym">Chaenichthys aceratus</name>
    <dbReference type="NCBI Taxonomy" id="36190"/>
    <lineage>
        <taxon>Eukaryota</taxon>
        <taxon>Metazoa</taxon>
        <taxon>Chordata</taxon>
        <taxon>Craniata</taxon>
        <taxon>Vertebrata</taxon>
        <taxon>Euteleostomi</taxon>
        <taxon>Actinopterygii</taxon>
        <taxon>Neopterygii</taxon>
        <taxon>Teleostei</taxon>
        <taxon>Neoteleostei</taxon>
        <taxon>Acanthomorphata</taxon>
        <taxon>Eupercaria</taxon>
        <taxon>Perciformes</taxon>
        <taxon>Notothenioidei</taxon>
        <taxon>Channichthyidae</taxon>
        <taxon>Chaenocephalus</taxon>
    </lineage>
</organism>
<feature type="non-terminal residue" evidence="1">
    <location>
        <position position="1"/>
    </location>
</feature>
<name>A0ACB9WB38_CHAAC</name>
<keyword evidence="2" id="KW-1185">Reference proteome</keyword>
<accession>A0ACB9WB38</accession>
<evidence type="ECO:0000313" key="2">
    <source>
        <dbReference type="Proteomes" id="UP001057452"/>
    </source>
</evidence>
<evidence type="ECO:0000313" key="1">
    <source>
        <dbReference type="EMBL" id="KAI4810576.1"/>
    </source>
</evidence>